<sequence length="380" mass="39104">MDPELIEGHPAEPVVETPAAAPAPAEPEQSPEAAALAAMDEALAPAVDATTPAVVEPAKPAEPAAAAAPAAAPIPGTPEAAAAELAAAEAAKTAPDATTEAEIAALGLKEGKSSDRFREMAGEIKSFAPVKEALEKAGVKDVAELPQIIQHANDYRELVGMVQDTGATPEQYGMTLDYLKVINAANSGDRAAAERAYEMVSGELAQLAKLIGKEVPGLHDPLADHPDLQQQINMGEISRPAALELASLRQANAMDSGRRQIESQRNNAQSAQQQGIDGLNALGGELSTDPQYQQKAPVLVAALRAMQRTTPPSQWVATAREIYASIPAMAAPAPAPAAAPAPARVTPGPVRGNTVRPALAQVTDDPFEAMEQGIAAANGG</sequence>
<reference evidence="2 3" key="1">
    <citation type="journal article" date="2019" name="Environ. Microbiol.">
        <title>Species interactions and distinct microbial communities in high Arctic permafrost affected cryosols are associated with the CH4 and CO2 gas fluxes.</title>
        <authorList>
            <person name="Altshuler I."/>
            <person name="Hamel J."/>
            <person name="Turney S."/>
            <person name="Magnuson E."/>
            <person name="Levesque R."/>
            <person name="Greer C."/>
            <person name="Whyte L.G."/>
        </authorList>
    </citation>
    <scope>NUCLEOTIDE SEQUENCE [LARGE SCALE GENOMIC DNA]</scope>
    <source>
        <strain evidence="2 3">S13Y</strain>
    </source>
</reference>
<name>A0A502C465_9GAMM</name>
<feature type="region of interest" description="Disordered" evidence="1">
    <location>
        <begin position="1"/>
        <end position="72"/>
    </location>
</feature>
<dbReference type="RefSeq" id="WP_140652868.1">
    <property type="nucleotide sequence ID" value="NZ_RCZO01000006.1"/>
</dbReference>
<evidence type="ECO:0000313" key="2">
    <source>
        <dbReference type="EMBL" id="TPG08315.1"/>
    </source>
</evidence>
<dbReference type="EMBL" id="RCZO01000006">
    <property type="protein sequence ID" value="TPG08315.1"/>
    <property type="molecule type" value="Genomic_DNA"/>
</dbReference>
<protein>
    <submittedName>
        <fullName evidence="2">Uncharacterized protein</fullName>
    </submittedName>
</protein>
<dbReference type="AlphaFoldDB" id="A0A502C465"/>
<dbReference type="Proteomes" id="UP000319486">
    <property type="component" value="Unassembled WGS sequence"/>
</dbReference>
<accession>A0A502C465</accession>
<feature type="compositionally biased region" description="Low complexity" evidence="1">
    <location>
        <begin position="11"/>
        <end position="72"/>
    </location>
</feature>
<feature type="compositionally biased region" description="Basic and acidic residues" evidence="1">
    <location>
        <begin position="1"/>
        <end position="10"/>
    </location>
</feature>
<proteinExistence type="predicted"/>
<keyword evidence="3" id="KW-1185">Reference proteome</keyword>
<comment type="caution">
    <text evidence="2">The sequence shown here is derived from an EMBL/GenBank/DDBJ whole genome shotgun (WGS) entry which is preliminary data.</text>
</comment>
<organism evidence="2 3">
    <name type="scientific">Rhodanobacter glycinis</name>
    <dbReference type="NCBI Taxonomy" id="582702"/>
    <lineage>
        <taxon>Bacteria</taxon>
        <taxon>Pseudomonadati</taxon>
        <taxon>Pseudomonadota</taxon>
        <taxon>Gammaproteobacteria</taxon>
        <taxon>Lysobacterales</taxon>
        <taxon>Rhodanobacteraceae</taxon>
        <taxon>Rhodanobacter</taxon>
    </lineage>
</organism>
<gene>
    <name evidence="2" type="ORF">EAH88_11830</name>
</gene>
<evidence type="ECO:0000313" key="3">
    <source>
        <dbReference type="Proteomes" id="UP000319486"/>
    </source>
</evidence>
<evidence type="ECO:0000256" key="1">
    <source>
        <dbReference type="SAM" id="MobiDB-lite"/>
    </source>
</evidence>